<evidence type="ECO:0000259" key="2">
    <source>
        <dbReference type="Pfam" id="PF16158"/>
    </source>
</evidence>
<feature type="signal peptide" evidence="1">
    <location>
        <begin position="1"/>
        <end position="20"/>
    </location>
</feature>
<dbReference type="Proteomes" id="UP000050430">
    <property type="component" value="Unassembled WGS sequence"/>
</dbReference>
<dbReference type="Gene3D" id="2.60.40.10">
    <property type="entry name" value="Immunoglobulins"/>
    <property type="match status" value="1"/>
</dbReference>
<dbReference type="Pfam" id="PF16158">
    <property type="entry name" value="N_BRCA1_IG"/>
    <property type="match status" value="1"/>
</dbReference>
<dbReference type="STRING" id="229920.ADM99_01265"/>
<keyword evidence="4" id="KW-1185">Reference proteome</keyword>
<dbReference type="CDD" id="cd14947">
    <property type="entry name" value="NBR1_like"/>
    <property type="match status" value="1"/>
</dbReference>
<dbReference type="PROSITE" id="PS51257">
    <property type="entry name" value="PROKAR_LIPOPROTEIN"/>
    <property type="match status" value="1"/>
</dbReference>
<comment type="caution">
    <text evidence="3">The sequence shown here is derived from an EMBL/GenBank/DDBJ whole genome shotgun (WGS) entry which is preliminary data.</text>
</comment>
<dbReference type="AlphaFoldDB" id="A0A0P6X4C3"/>
<feature type="chain" id="PRO_5006132828" description="Nbr1 FW domain-containing protein" evidence="1">
    <location>
        <begin position="21"/>
        <end position="222"/>
    </location>
</feature>
<feature type="domain" description="Nbr1 FW" evidence="2">
    <location>
        <begin position="127"/>
        <end position="212"/>
    </location>
</feature>
<dbReference type="InterPro" id="IPR013783">
    <property type="entry name" value="Ig-like_fold"/>
</dbReference>
<dbReference type="EMBL" id="LGCK01000002">
    <property type="protein sequence ID" value="KPL74737.1"/>
    <property type="molecule type" value="Genomic_DNA"/>
</dbReference>
<organism evidence="3 4">
    <name type="scientific">Leptolinea tardivitalis</name>
    <dbReference type="NCBI Taxonomy" id="229920"/>
    <lineage>
        <taxon>Bacteria</taxon>
        <taxon>Bacillati</taxon>
        <taxon>Chloroflexota</taxon>
        <taxon>Anaerolineae</taxon>
        <taxon>Anaerolineales</taxon>
        <taxon>Anaerolineaceae</taxon>
        <taxon>Leptolinea</taxon>
    </lineage>
</organism>
<gene>
    <name evidence="3" type="ORF">ADM99_01265</name>
</gene>
<sequence length="222" mass="23797">MKLPKSILLLLIAASLFSLTGCNAPATATPTAEPTLDVAAIKQEIYQTVVAQLTADAPKATPTAAATSTPIDTATAAAPVAPTITLPAIITVAPKSTFTAASSYTRYPTWTVTPYTDRASLSFQNPADGLVMAPGQAFDVKWVIKNIGARDWNNEFYIRYISGVKSSTFEVLMLPKVNRGGETEILADFVAPQKPGNYVSKWGLVNDDGVTFFHFNYVFSVK</sequence>
<dbReference type="OrthoDB" id="167000at2"/>
<protein>
    <recommendedName>
        <fullName evidence="2">Nbr1 FW domain-containing protein</fullName>
    </recommendedName>
</protein>
<dbReference type="PANTHER" id="PTHR20930:SF0">
    <property type="entry name" value="PROTEIN ILRUN"/>
    <property type="match status" value="1"/>
</dbReference>
<name>A0A0P6X4C3_9CHLR</name>
<accession>A0A0P6X4C3</accession>
<evidence type="ECO:0000313" key="3">
    <source>
        <dbReference type="EMBL" id="KPL74737.1"/>
    </source>
</evidence>
<evidence type="ECO:0000256" key="1">
    <source>
        <dbReference type="SAM" id="SignalP"/>
    </source>
</evidence>
<dbReference type="RefSeq" id="WP_062423252.1">
    <property type="nucleotide sequence ID" value="NZ_BBYA01000014.1"/>
</dbReference>
<proteinExistence type="predicted"/>
<keyword evidence="1" id="KW-0732">Signal</keyword>
<dbReference type="InterPro" id="IPR032350">
    <property type="entry name" value="Nbr1_FW"/>
</dbReference>
<evidence type="ECO:0000313" key="4">
    <source>
        <dbReference type="Proteomes" id="UP000050430"/>
    </source>
</evidence>
<dbReference type="PATRIC" id="fig|229920.5.peg.3067"/>
<reference evidence="3 4" key="1">
    <citation type="submission" date="2015-07" db="EMBL/GenBank/DDBJ databases">
        <title>Genome sequence of Leptolinea tardivitalis DSM 16556.</title>
        <authorList>
            <person name="Hemp J."/>
            <person name="Ward L.M."/>
            <person name="Pace L.A."/>
            <person name="Fischer W.W."/>
        </authorList>
    </citation>
    <scope>NUCLEOTIDE SEQUENCE [LARGE SCALE GENOMIC DNA]</scope>
    <source>
        <strain evidence="3 4">YMTK-2</strain>
    </source>
</reference>
<dbReference type="PANTHER" id="PTHR20930">
    <property type="entry name" value="OVARIAN CARCINOMA ANTIGEN CA125-RELATED"/>
    <property type="match status" value="1"/>
</dbReference>